<dbReference type="GeneID" id="108629120"/>
<proteinExistence type="predicted"/>
<dbReference type="RefSeq" id="XP_017887007.1">
    <property type="nucleotide sequence ID" value="XM_018031518.2"/>
</dbReference>
<gene>
    <name evidence="3" type="primary">LOC108629120</name>
</gene>
<organism evidence="2 3">
    <name type="scientific">Ceratina calcarata</name>
    <dbReference type="NCBI Taxonomy" id="156304"/>
    <lineage>
        <taxon>Eukaryota</taxon>
        <taxon>Metazoa</taxon>
        <taxon>Ecdysozoa</taxon>
        <taxon>Arthropoda</taxon>
        <taxon>Hexapoda</taxon>
        <taxon>Insecta</taxon>
        <taxon>Pterygota</taxon>
        <taxon>Neoptera</taxon>
        <taxon>Endopterygota</taxon>
        <taxon>Hymenoptera</taxon>
        <taxon>Apocrita</taxon>
        <taxon>Aculeata</taxon>
        <taxon>Apoidea</taxon>
        <taxon>Anthophila</taxon>
        <taxon>Apidae</taxon>
        <taxon>Ceratina</taxon>
        <taxon>Zadontomerus</taxon>
    </lineage>
</organism>
<sequence>MSIQICCRDQRKMGHVIDQIKILANNLDELRAEINTLRTNVKDKMDCSHGSDFQRNKSSKTDVVNKVKKYIKKVTSMYSLKKAQKSNKIREPYYCTNLDPQLPSFLNYVLRTEKKEGVRQEPTKIKYLKNQGNQTTEKSECHQFAVRSPTASINVQNVEDIRYRASIANDGNGQRDEIMYPSKNANLAPKCSDISCELYVQVENPVSKMNIFSDSFTSNNYPENVEVTLLNGNNKPSSTKSTQTEVSKLGRKHRNLNFQYKHPNFCFSRIKNAVITRKIVRNTNESTYTVCGDLGNMRSYTYLREERCKRCNCKRRRDNSMESNYQDANVENLALEKTVLQLKNNPGTHNDVLPHFVSDEEPNLTPSSVSLNLEVNTSNNSNKIKEFSDRRKPRTYVVHKTTQKRNQDNWLNRFERSVIYVGPISDLSLSSNSFSNHNNCFN</sequence>
<evidence type="ECO:0000313" key="2">
    <source>
        <dbReference type="Proteomes" id="UP000694925"/>
    </source>
</evidence>
<feature type="coiled-coil region" evidence="1">
    <location>
        <begin position="13"/>
        <end position="47"/>
    </location>
</feature>
<dbReference type="Proteomes" id="UP000694925">
    <property type="component" value="Unplaced"/>
</dbReference>
<reference evidence="3" key="1">
    <citation type="submission" date="2025-08" db="UniProtKB">
        <authorList>
            <consortium name="RefSeq"/>
        </authorList>
    </citation>
    <scope>IDENTIFICATION</scope>
    <source>
        <tissue evidence="3">Whole body</tissue>
    </source>
</reference>
<keyword evidence="1" id="KW-0175">Coiled coil</keyword>
<dbReference type="AlphaFoldDB" id="A0AAJ7J7W3"/>
<protein>
    <submittedName>
        <fullName evidence="3">Uncharacterized protein LOC108629120</fullName>
    </submittedName>
</protein>
<evidence type="ECO:0000256" key="1">
    <source>
        <dbReference type="SAM" id="Coils"/>
    </source>
</evidence>
<name>A0AAJ7J7W3_9HYME</name>
<dbReference type="KEGG" id="ccal:108629120"/>
<accession>A0AAJ7J7W3</accession>
<evidence type="ECO:0000313" key="3">
    <source>
        <dbReference type="RefSeq" id="XP_017887007.1"/>
    </source>
</evidence>
<keyword evidence="2" id="KW-1185">Reference proteome</keyword>